<comment type="similarity">
    <text evidence="2">Belongs to the histone deacetylase family.</text>
</comment>
<evidence type="ECO:0000256" key="1">
    <source>
        <dbReference type="ARBA" id="ARBA00001947"/>
    </source>
</evidence>
<evidence type="ECO:0000256" key="2">
    <source>
        <dbReference type="ARBA" id="ARBA00005947"/>
    </source>
</evidence>
<sequence length="364" mass="40564">MLVILWDPDTLRHQTVELLGSKLIPALESPERLEAILKALRTSKHELRTIEFTSLDDDRRINRLLGLTSATHSPDYLQHLRDIFQIWLDASLIEEDGHVLPECFVYPTTTGKPLRPPKDPFARAGYYAFDMSSGIMSDSYKAIVASANLASEGTDMLTGFPNIPNDIDTVVALCRPPGHHCDGQRAGGYCYINNAALAVSTWRSEHPEAQIGILDVDFHHGNGTQEIFYADSKVLYVSIHGEDEFPYYTGAADETGSGDAEGTTINLPLKVGSPIEEYMEKLDFGLKKLVEFRPEFLIISLGFDTFHSDPLGHFQIHTEDYETISRKTRHALKDVPALVLLEGGYVIEHLGANMLSFLKGWSSD</sequence>
<keyword evidence="8" id="KW-1185">Reference proteome</keyword>
<keyword evidence="3" id="KW-0479">Metal-binding</keyword>
<dbReference type="Pfam" id="PF00850">
    <property type="entry name" value="Hist_deacetyl"/>
    <property type="match status" value="1"/>
</dbReference>
<dbReference type="AlphaFoldDB" id="A0A0D2FNR8"/>
<keyword evidence="4" id="KW-0378">Hydrolase</keyword>
<dbReference type="HOGENOM" id="CLU_007727_8_3_1"/>
<keyword evidence="5" id="KW-0862">Zinc</keyword>
<dbReference type="GO" id="GO:0046872">
    <property type="term" value="F:metal ion binding"/>
    <property type="evidence" value="ECO:0007669"/>
    <property type="project" value="UniProtKB-KW"/>
</dbReference>
<dbReference type="GO" id="GO:0040029">
    <property type="term" value="P:epigenetic regulation of gene expression"/>
    <property type="evidence" value="ECO:0007669"/>
    <property type="project" value="TreeGrafter"/>
</dbReference>
<evidence type="ECO:0000256" key="3">
    <source>
        <dbReference type="ARBA" id="ARBA00022723"/>
    </source>
</evidence>
<dbReference type="GO" id="GO:0016787">
    <property type="term" value="F:hydrolase activity"/>
    <property type="evidence" value="ECO:0007669"/>
    <property type="project" value="UniProtKB-KW"/>
</dbReference>
<dbReference type="EMBL" id="KN846957">
    <property type="protein sequence ID" value="KIW69898.1"/>
    <property type="molecule type" value="Genomic_DNA"/>
</dbReference>
<name>A0A0D2FNR8_9EURO</name>
<dbReference type="STRING" id="5601.A0A0D2FNR8"/>
<reference evidence="7 8" key="1">
    <citation type="submission" date="2015-01" db="EMBL/GenBank/DDBJ databases">
        <title>The Genome Sequence of Capronia semiimmersa CBS27337.</title>
        <authorList>
            <consortium name="The Broad Institute Genomics Platform"/>
            <person name="Cuomo C."/>
            <person name="de Hoog S."/>
            <person name="Gorbushina A."/>
            <person name="Stielow B."/>
            <person name="Teixiera M."/>
            <person name="Abouelleil A."/>
            <person name="Chapman S.B."/>
            <person name="Priest M."/>
            <person name="Young S.K."/>
            <person name="Wortman J."/>
            <person name="Nusbaum C."/>
            <person name="Birren B."/>
        </authorList>
    </citation>
    <scope>NUCLEOTIDE SEQUENCE [LARGE SCALE GENOMIC DNA]</scope>
    <source>
        <strain evidence="7 8">CBS 27337</strain>
    </source>
</reference>
<dbReference type="PANTHER" id="PTHR10625:SF17">
    <property type="entry name" value="HISTONE DEACETYLASE 8"/>
    <property type="match status" value="1"/>
</dbReference>
<organism evidence="7 8">
    <name type="scientific">Phialophora macrospora</name>
    <dbReference type="NCBI Taxonomy" id="1851006"/>
    <lineage>
        <taxon>Eukaryota</taxon>
        <taxon>Fungi</taxon>
        <taxon>Dikarya</taxon>
        <taxon>Ascomycota</taxon>
        <taxon>Pezizomycotina</taxon>
        <taxon>Eurotiomycetes</taxon>
        <taxon>Chaetothyriomycetidae</taxon>
        <taxon>Chaetothyriales</taxon>
        <taxon>Herpotrichiellaceae</taxon>
        <taxon>Phialophora</taxon>
    </lineage>
</organism>
<dbReference type="Gene3D" id="3.40.800.20">
    <property type="entry name" value="Histone deacetylase domain"/>
    <property type="match status" value="1"/>
</dbReference>
<protein>
    <recommendedName>
        <fullName evidence="6">Histone deacetylase domain-containing protein</fullName>
    </recommendedName>
</protein>
<feature type="domain" description="Histone deacetylase" evidence="6">
    <location>
        <begin position="28"/>
        <end position="358"/>
    </location>
</feature>
<gene>
    <name evidence="7" type="ORF">PV04_02215</name>
</gene>
<dbReference type="SUPFAM" id="SSF52768">
    <property type="entry name" value="Arginase/deacetylase"/>
    <property type="match status" value="1"/>
</dbReference>
<evidence type="ECO:0000313" key="8">
    <source>
        <dbReference type="Proteomes" id="UP000054266"/>
    </source>
</evidence>
<dbReference type="Proteomes" id="UP000054266">
    <property type="component" value="Unassembled WGS sequence"/>
</dbReference>
<evidence type="ECO:0000313" key="7">
    <source>
        <dbReference type="EMBL" id="KIW69898.1"/>
    </source>
</evidence>
<comment type="cofactor">
    <cofactor evidence="1">
        <name>Zn(2+)</name>
        <dbReference type="ChEBI" id="CHEBI:29105"/>
    </cofactor>
</comment>
<accession>A0A0D2FNR8</accession>
<evidence type="ECO:0000259" key="6">
    <source>
        <dbReference type="Pfam" id="PF00850"/>
    </source>
</evidence>
<dbReference type="GO" id="GO:0004407">
    <property type="term" value="F:histone deacetylase activity"/>
    <property type="evidence" value="ECO:0007669"/>
    <property type="project" value="TreeGrafter"/>
</dbReference>
<dbReference type="InterPro" id="IPR000286">
    <property type="entry name" value="HDACs"/>
</dbReference>
<dbReference type="InterPro" id="IPR023696">
    <property type="entry name" value="Ureohydrolase_dom_sf"/>
</dbReference>
<dbReference type="InterPro" id="IPR023801">
    <property type="entry name" value="His_deacetylse_dom"/>
</dbReference>
<evidence type="ECO:0000256" key="5">
    <source>
        <dbReference type="ARBA" id="ARBA00022833"/>
    </source>
</evidence>
<dbReference type="PRINTS" id="PR01270">
    <property type="entry name" value="HDASUPER"/>
</dbReference>
<dbReference type="InterPro" id="IPR037138">
    <property type="entry name" value="His_deacetylse_dom_sf"/>
</dbReference>
<dbReference type="PANTHER" id="PTHR10625">
    <property type="entry name" value="HISTONE DEACETYLASE HDAC1-RELATED"/>
    <property type="match status" value="1"/>
</dbReference>
<proteinExistence type="inferred from homology"/>
<evidence type="ECO:0000256" key="4">
    <source>
        <dbReference type="ARBA" id="ARBA00022801"/>
    </source>
</evidence>